<comment type="caution">
    <text evidence="1">The sequence shown here is derived from an EMBL/GenBank/DDBJ whole genome shotgun (WGS) entry which is preliminary data.</text>
</comment>
<accession>A0A3R6V7G9</accession>
<dbReference type="Pfam" id="PF10711">
    <property type="entry name" value="DUF2513"/>
    <property type="match status" value="1"/>
</dbReference>
<evidence type="ECO:0000313" key="1">
    <source>
        <dbReference type="EMBL" id="RHW48263.1"/>
    </source>
</evidence>
<protein>
    <recommendedName>
        <fullName evidence="3">DUF2513 domain-containing protein</fullName>
    </recommendedName>
</protein>
<proteinExistence type="predicted"/>
<gene>
    <name evidence="1" type="ORF">DS832_01480</name>
</gene>
<evidence type="ECO:0000313" key="2">
    <source>
        <dbReference type="Proteomes" id="UP000284822"/>
    </source>
</evidence>
<evidence type="ECO:0008006" key="3">
    <source>
        <dbReference type="Google" id="ProtNLM"/>
    </source>
</evidence>
<sequence length="80" mass="9057">MMQNGFITTYKNQPPKKYINLRLSSNITGMTFKGHEYLDNIRDPQVWKETKQTVFQTAKSASLSIFSSVAAKIITSKLGL</sequence>
<dbReference type="EMBL" id="QOCS01000005">
    <property type="protein sequence ID" value="RHW48263.1"/>
    <property type="molecule type" value="Genomic_DNA"/>
</dbReference>
<dbReference type="Proteomes" id="UP000284822">
    <property type="component" value="Unassembled WGS sequence"/>
</dbReference>
<name>A0A3R6V7G9_9LACO</name>
<reference evidence="1 2" key="1">
    <citation type="submission" date="2018-07" db="EMBL/GenBank/DDBJ databases">
        <title>Genome sequences of six Lactobacillus spp. isolated from bumble bee guts.</title>
        <authorList>
            <person name="Motta E.V.S."/>
            <person name="Moran N.A."/>
        </authorList>
    </citation>
    <scope>NUCLEOTIDE SEQUENCE [LARGE SCALE GENOMIC DNA]</scope>
    <source>
        <strain evidence="1 2">LV-8.1</strain>
    </source>
</reference>
<organism evidence="1 2">
    <name type="scientific">Bombilactobacillus bombi</name>
    <dbReference type="NCBI Taxonomy" id="1303590"/>
    <lineage>
        <taxon>Bacteria</taxon>
        <taxon>Bacillati</taxon>
        <taxon>Bacillota</taxon>
        <taxon>Bacilli</taxon>
        <taxon>Lactobacillales</taxon>
        <taxon>Lactobacillaceae</taxon>
        <taxon>Bombilactobacillus</taxon>
    </lineage>
</organism>
<dbReference type="InterPro" id="IPR019650">
    <property type="entry name" value="DUF2513"/>
</dbReference>
<dbReference type="AlphaFoldDB" id="A0A3R6V7G9"/>
<dbReference type="RefSeq" id="WP_118910059.1">
    <property type="nucleotide sequence ID" value="NZ_QOCS01000005.1"/>
</dbReference>